<evidence type="ECO:0000313" key="8">
    <source>
        <dbReference type="RefSeq" id="XP_015512340.1"/>
    </source>
</evidence>
<dbReference type="Pfam" id="PF10457">
    <property type="entry name" value="MENTAL"/>
    <property type="match status" value="1"/>
</dbReference>
<dbReference type="SUPFAM" id="SSF55961">
    <property type="entry name" value="Bet v1-like"/>
    <property type="match status" value="1"/>
</dbReference>
<dbReference type="PROSITE" id="PS51439">
    <property type="entry name" value="MENTAL"/>
    <property type="match status" value="1"/>
</dbReference>
<dbReference type="Proteomes" id="UP000829291">
    <property type="component" value="Chromosome 2"/>
</dbReference>
<dbReference type="CTD" id="112046"/>
<evidence type="ECO:0000259" key="6">
    <source>
        <dbReference type="PROSITE" id="PS51439"/>
    </source>
</evidence>
<dbReference type="InterPro" id="IPR051869">
    <property type="entry name" value="STARD3"/>
</dbReference>
<dbReference type="PANTHER" id="PTHR46121:SF4">
    <property type="entry name" value="STEROIDOGENIC ACUTE REGULATORY PROTEIN-LIKE"/>
    <property type="match status" value="1"/>
</dbReference>
<evidence type="ECO:0000256" key="1">
    <source>
        <dbReference type="ARBA" id="ARBA00004141"/>
    </source>
</evidence>
<feature type="transmembrane region" description="Helical" evidence="4">
    <location>
        <begin position="60"/>
        <end position="84"/>
    </location>
</feature>
<dbReference type="GO" id="GO:0005765">
    <property type="term" value="C:lysosomal membrane"/>
    <property type="evidence" value="ECO:0007669"/>
    <property type="project" value="TreeGrafter"/>
</dbReference>
<dbReference type="AlphaFoldDB" id="A0A6J0BBN9"/>
<dbReference type="GO" id="GO:0008289">
    <property type="term" value="F:lipid binding"/>
    <property type="evidence" value="ECO:0007669"/>
    <property type="project" value="InterPro"/>
</dbReference>
<evidence type="ECO:0000313" key="7">
    <source>
        <dbReference type="Proteomes" id="UP000829291"/>
    </source>
</evidence>
<accession>A0A6J0BBN9</accession>
<sequence>MIDDERRIRAAAEALLNRSLQSQRSSFTQHSINRASDVVLSEDLIAGTRHQGRMSNVRRFFCLFITFDVLFTCLMWLICTMFSGDNIKNAFVNQVIHYNIKTSLFDLVMAAVSRFTVLLLFYGLLYINHWIIIALSTATTCAFLIAKVFFFDWSASNLSVFVVLLILSSFVLAWSEAWFFDFRVIPQETQARDWLIGSAGSERAPLLQQFLSGPLSHYTESVGNFYSPMETPEHSDDDEDGRGTLAAGRTISSDHFIRPILPKLTPEKIEEYQKIGAEIIDRSWELLSSPDWVIEQETADGDTISSMHLPKPDGKIMKITGIIDISAHELLQELFENIENTPTWNKHLAESKKIQMIDEQTDIIYQVTMPHGGGIVGARDFVVLRCYGERNSCLISAGVSIPFPHIPPRKNFTRGENGVGCWAMEPLEGEENLRCKFTWLLNTNLKGWLPKRVIDASLSTVIVDFMQFLREHVRQMKD</sequence>
<evidence type="ECO:0000256" key="2">
    <source>
        <dbReference type="ARBA" id="ARBA00022692"/>
    </source>
</evidence>
<dbReference type="InterPro" id="IPR019498">
    <property type="entry name" value="MENTAL"/>
</dbReference>
<evidence type="ECO:0000313" key="9">
    <source>
        <dbReference type="RefSeq" id="XP_046586133.1"/>
    </source>
</evidence>
<dbReference type="PROSITE" id="PS50848">
    <property type="entry name" value="START"/>
    <property type="match status" value="1"/>
</dbReference>
<dbReference type="FunCoup" id="A0A6J0BBN9">
    <property type="interactions" value="1048"/>
</dbReference>
<feature type="transmembrane region" description="Helical" evidence="4">
    <location>
        <begin position="132"/>
        <end position="151"/>
    </location>
</feature>
<dbReference type="InterPro" id="IPR002913">
    <property type="entry name" value="START_lipid-bd_dom"/>
</dbReference>
<dbReference type="InterPro" id="IPR000799">
    <property type="entry name" value="StAR-like"/>
</dbReference>
<keyword evidence="4" id="KW-1133">Transmembrane helix</keyword>
<name>A0A6J0BBN9_NEOLC</name>
<dbReference type="GO" id="GO:0099044">
    <property type="term" value="P:vesicle tethering to endoplasmic reticulum"/>
    <property type="evidence" value="ECO:0007669"/>
    <property type="project" value="TreeGrafter"/>
</dbReference>
<dbReference type="PANTHER" id="PTHR46121">
    <property type="entry name" value="STEROIDOGENIC ACUTE REGULATORY PROTEIN-LIKE"/>
    <property type="match status" value="1"/>
</dbReference>
<dbReference type="GO" id="GO:0140284">
    <property type="term" value="C:endoplasmic reticulum-endosome membrane contact site"/>
    <property type="evidence" value="ECO:0007669"/>
    <property type="project" value="TreeGrafter"/>
</dbReference>
<feature type="transmembrane region" description="Helical" evidence="4">
    <location>
        <begin position="157"/>
        <end position="180"/>
    </location>
</feature>
<feature type="domain" description="START" evidence="5">
    <location>
        <begin position="288"/>
        <end position="478"/>
    </location>
</feature>
<proteinExistence type="predicted"/>
<dbReference type="PRINTS" id="PR00978">
    <property type="entry name" value="STARPROTEIN"/>
</dbReference>
<keyword evidence="7" id="KW-1185">Reference proteome</keyword>
<organism evidence="7 8">
    <name type="scientific">Neodiprion lecontei</name>
    <name type="common">Redheaded pine sawfly</name>
    <dbReference type="NCBI Taxonomy" id="441921"/>
    <lineage>
        <taxon>Eukaryota</taxon>
        <taxon>Metazoa</taxon>
        <taxon>Ecdysozoa</taxon>
        <taxon>Arthropoda</taxon>
        <taxon>Hexapoda</taxon>
        <taxon>Insecta</taxon>
        <taxon>Pterygota</taxon>
        <taxon>Neoptera</taxon>
        <taxon>Endopterygota</taxon>
        <taxon>Hymenoptera</taxon>
        <taxon>Tenthredinoidea</taxon>
        <taxon>Diprionidae</taxon>
        <taxon>Diprioninae</taxon>
        <taxon>Neodiprion</taxon>
    </lineage>
</organism>
<dbReference type="InParanoid" id="A0A6J0BBN9"/>
<dbReference type="RefSeq" id="XP_046586133.1">
    <property type="nucleotide sequence ID" value="XM_046730177.1"/>
</dbReference>
<gene>
    <name evidence="8 9" type="primary">LOC107218834</name>
</gene>
<dbReference type="GeneID" id="107218834"/>
<dbReference type="GO" id="GO:0031902">
    <property type="term" value="C:late endosome membrane"/>
    <property type="evidence" value="ECO:0007669"/>
    <property type="project" value="TreeGrafter"/>
</dbReference>
<dbReference type="KEGG" id="nlo:107218834"/>
<keyword evidence="2 4" id="KW-0812">Transmembrane</keyword>
<dbReference type="Gene3D" id="3.30.530.20">
    <property type="match status" value="1"/>
</dbReference>
<reference evidence="8" key="1">
    <citation type="submission" date="2025-04" db="UniProtKB">
        <authorList>
            <consortium name="RefSeq"/>
        </authorList>
    </citation>
    <scope>IDENTIFICATION</scope>
    <source>
        <tissue evidence="9">Thorax and Abdomen</tissue>
        <tissue evidence="8">Whole body</tissue>
    </source>
</reference>
<comment type="subcellular location">
    <subcellularLocation>
        <location evidence="1">Membrane</location>
        <topology evidence="1">Multi-pass membrane protein</topology>
    </subcellularLocation>
</comment>
<feature type="domain" description="MENTAL" evidence="6">
    <location>
        <begin position="54"/>
        <end position="227"/>
    </location>
</feature>
<protein>
    <submittedName>
        <fullName evidence="8">StAR-related lipid transfer protein 3</fullName>
    </submittedName>
    <submittedName>
        <fullName evidence="9">Steroidogenic acute regulatory protein-like</fullName>
    </submittedName>
</protein>
<dbReference type="SMART" id="SM00234">
    <property type="entry name" value="START"/>
    <property type="match status" value="1"/>
</dbReference>
<evidence type="ECO:0000256" key="3">
    <source>
        <dbReference type="ARBA" id="ARBA00023136"/>
    </source>
</evidence>
<evidence type="ECO:0000256" key="4">
    <source>
        <dbReference type="SAM" id="Phobius"/>
    </source>
</evidence>
<dbReference type="RefSeq" id="XP_015512340.1">
    <property type="nucleotide sequence ID" value="XM_015656854.1"/>
</dbReference>
<keyword evidence="3 4" id="KW-0472">Membrane</keyword>
<dbReference type="InterPro" id="IPR023393">
    <property type="entry name" value="START-like_dom_sf"/>
</dbReference>
<dbReference type="OrthoDB" id="74575at2759"/>
<dbReference type="Pfam" id="PF01852">
    <property type="entry name" value="START"/>
    <property type="match status" value="1"/>
</dbReference>
<dbReference type="GO" id="GO:0005789">
    <property type="term" value="C:endoplasmic reticulum membrane"/>
    <property type="evidence" value="ECO:0007669"/>
    <property type="project" value="TreeGrafter"/>
</dbReference>
<evidence type="ECO:0000259" key="5">
    <source>
        <dbReference type="PROSITE" id="PS50848"/>
    </source>
</evidence>